<dbReference type="Gene3D" id="3.40.190.10">
    <property type="entry name" value="Periplasmic binding protein-like II"/>
    <property type="match status" value="2"/>
</dbReference>
<dbReference type="SUPFAM" id="SSF53850">
    <property type="entry name" value="Periplasmic binding protein-like II"/>
    <property type="match status" value="1"/>
</dbReference>
<evidence type="ECO:0000259" key="2">
    <source>
        <dbReference type="SMART" id="SM00062"/>
    </source>
</evidence>
<name>A0A8F1MAL9_9BACT</name>
<dbReference type="KEGG" id="mvl:KOY49_04450"/>
<feature type="domain" description="Solute-binding protein family 3/N-terminal" evidence="2">
    <location>
        <begin position="1"/>
        <end position="141"/>
    </location>
</feature>
<evidence type="ECO:0000313" key="4">
    <source>
        <dbReference type="Proteomes" id="UP000677117"/>
    </source>
</evidence>
<dbReference type="SMART" id="SM00062">
    <property type="entry name" value="PBPb"/>
    <property type="match status" value="1"/>
</dbReference>
<dbReference type="InterPro" id="IPR001638">
    <property type="entry name" value="Solute-binding_3/MltF_N"/>
</dbReference>
<accession>A0A8F1MAL9</accession>
<dbReference type="PANTHER" id="PTHR35936:SF17">
    <property type="entry name" value="ARGININE-BINDING EXTRACELLULAR PROTEIN ARTP"/>
    <property type="match status" value="1"/>
</dbReference>
<reference evidence="3" key="1">
    <citation type="submission" date="2021-06" db="EMBL/GenBank/DDBJ databases">
        <title>An adapted protocol for Saccharibacteria cultivation: two new species join this phylum of Candidate Phyla Radiations.</title>
        <authorList>
            <person name="Ibrahim A."/>
            <person name="Maatouk M."/>
            <person name="Raoult D."/>
            <person name="Bittar F."/>
        </authorList>
    </citation>
    <scope>NUCLEOTIDE SEQUENCE</scope>
    <source>
        <strain evidence="3">IHU2</strain>
    </source>
</reference>
<dbReference type="Proteomes" id="UP000677117">
    <property type="component" value="Chromosome"/>
</dbReference>
<keyword evidence="4" id="KW-1185">Reference proteome</keyword>
<evidence type="ECO:0000256" key="1">
    <source>
        <dbReference type="ARBA" id="ARBA00022729"/>
    </source>
</evidence>
<protein>
    <submittedName>
        <fullName evidence="3">Transporter substrate-binding domain-containing protein</fullName>
    </submittedName>
</protein>
<dbReference type="AlphaFoldDB" id="A0A8F1MAL9"/>
<dbReference type="EMBL" id="CP076459">
    <property type="protein sequence ID" value="QWQ31377.1"/>
    <property type="molecule type" value="Genomic_DNA"/>
</dbReference>
<sequence length="144" mass="15777">MFSDPYYSASQRIIVKKGSPIRNKYQLPGRKIGVQLGTTGDTLASKIAGASVTQFQTAPSVLQELSSGKIEAVILDDAPAKQYSAGFSDLEILPGALSDESYAIAIKKDNKDLLEKVNKEIAKMKKDGRYEKLIRKYFGEEAKS</sequence>
<proteinExistence type="predicted"/>
<evidence type="ECO:0000313" key="3">
    <source>
        <dbReference type="EMBL" id="QWQ31377.1"/>
    </source>
</evidence>
<dbReference type="Pfam" id="PF00497">
    <property type="entry name" value="SBP_bac_3"/>
    <property type="match status" value="1"/>
</dbReference>
<dbReference type="PANTHER" id="PTHR35936">
    <property type="entry name" value="MEMBRANE-BOUND LYTIC MUREIN TRANSGLYCOSYLASE F"/>
    <property type="match status" value="1"/>
</dbReference>
<gene>
    <name evidence="3" type="ORF">KOY49_04450</name>
</gene>
<keyword evidence="1" id="KW-0732">Signal</keyword>
<organism evidence="3 4">
    <name type="scientific">Candidatus Minimicrobia vallesae</name>
    <dbReference type="NCBI Taxonomy" id="2841264"/>
    <lineage>
        <taxon>Bacteria</taxon>
        <taxon>Candidatus Saccharimonadota</taxon>
        <taxon>Candidatus Saccharimonadota incertae sedis</taxon>
        <taxon>Candidatus Minimicrobia</taxon>
    </lineage>
</organism>